<protein>
    <recommendedName>
        <fullName evidence="14">Zinc finger protein 782</fullName>
    </recommendedName>
</protein>
<evidence type="ECO:0000256" key="7">
    <source>
        <dbReference type="ARBA" id="ARBA00023242"/>
    </source>
</evidence>
<feature type="domain" description="C2H2-type" evidence="10">
    <location>
        <begin position="622"/>
        <end position="649"/>
    </location>
</feature>
<dbReference type="PROSITE" id="PS50157">
    <property type="entry name" value="ZINC_FINGER_C2H2_2"/>
    <property type="match status" value="13"/>
</dbReference>
<keyword evidence="7" id="KW-0539">Nucleus</keyword>
<keyword evidence="5" id="KW-0862">Zinc</keyword>
<keyword evidence="13" id="KW-1185">Reference proteome</keyword>
<dbReference type="PANTHER" id="PTHR24381:SF390">
    <property type="entry name" value="ZINC FINGER PROTEIN 37 HOMOLOG"/>
    <property type="match status" value="1"/>
</dbReference>
<dbReference type="CDD" id="cd07765">
    <property type="entry name" value="KRAB_A-box"/>
    <property type="match status" value="1"/>
</dbReference>
<sequence>MRTWAGPQFSALSQEPQKMNTPQASVSFKDITVEFTQEEWRQMDSAQRTLYRDVMLENYSHLVSVAVELLSLCGPRTTWTPLCSWQFTFPTRAPPGIEMRSWSPGYCFTKPELIFTLEQGEDPWLFKKEFLRKGSPEEYQPNQLSEKSLENQGKYLWQVLFTNRSLTTEEEFSGKPCNLDINNLTPRTMPYKFDSTGPAYLHLSSVAPHCQYSRKKAHELNVCEKWLLSIKEGRTNTGEKSFVCSKNVKAFSHKEKVTQYQTIQTLQQASEYNECGKAFLEKTVLITSKSTHPKVKSCKFNKFGGKQCDKSTYMVSHSNNPEEKSHYELNEYECTENRNNFSRVTQKTDTEGKSFNQKSQIREHQKIHIGVKPFEYGKNFNRNSALPVHQRTHTADRSDYDTCTETLVCQSAFNIHQRTPITEKPYECNECGKSCSMNSFLIQSLASHTGEKPYECHTCGKAFSEKSRLRKHQRTHTGEKPYKCDGCEKAFSAKSGLRIHQRTHTGEKPYECNECGKSFNYKSILIVHQRTHTGEKPFECNECGKSFSHMSGLRNHRRTHTGERPYKCDECGKAFKLKSGLRKHHRTHTGEKPYKCNQCGKAFGQKSQLRGHHRIHTGEKPYKCNHCGEAFSQKSNLRVHHRTHTGEKPYKCDECGKTFRQKSNLRGHQRTHTGEKPYECNECGKAFSEKSVLRKHQRTHTGEKPYNCNHCGEAFSQKSNLRVHQRTHTGEKPYKCDKCGKTFSQKSSLREHQKAHTGS</sequence>
<dbReference type="InterPro" id="IPR013087">
    <property type="entry name" value="Znf_C2H2_type"/>
</dbReference>
<organism evidence="12 13">
    <name type="scientific">Felis catus</name>
    <name type="common">Cat</name>
    <name type="synonym">Felis silvestris catus</name>
    <dbReference type="NCBI Taxonomy" id="9685"/>
    <lineage>
        <taxon>Eukaryota</taxon>
        <taxon>Metazoa</taxon>
        <taxon>Chordata</taxon>
        <taxon>Craniata</taxon>
        <taxon>Vertebrata</taxon>
        <taxon>Euteleostomi</taxon>
        <taxon>Mammalia</taxon>
        <taxon>Eutheria</taxon>
        <taxon>Laurasiatheria</taxon>
        <taxon>Carnivora</taxon>
        <taxon>Feliformia</taxon>
        <taxon>Felidae</taxon>
        <taxon>Felinae</taxon>
        <taxon>Felis</taxon>
    </lineage>
</organism>
<evidence type="ECO:0000256" key="3">
    <source>
        <dbReference type="ARBA" id="ARBA00022737"/>
    </source>
</evidence>
<keyword evidence="2" id="KW-0479">Metal-binding</keyword>
<evidence type="ECO:0000256" key="6">
    <source>
        <dbReference type="ARBA" id="ARBA00023125"/>
    </source>
</evidence>
<feature type="domain" description="C2H2-type" evidence="10">
    <location>
        <begin position="538"/>
        <end position="565"/>
    </location>
</feature>
<keyword evidence="4 8" id="KW-0863">Zinc-finger</keyword>
<evidence type="ECO:0000313" key="13">
    <source>
        <dbReference type="Proteomes" id="UP000823872"/>
    </source>
</evidence>
<dbReference type="SMART" id="SM00355">
    <property type="entry name" value="ZnF_C2H2"/>
    <property type="match status" value="13"/>
</dbReference>
<dbReference type="GeneTree" id="ENSGT00940000163051"/>
<evidence type="ECO:0000256" key="2">
    <source>
        <dbReference type="ARBA" id="ARBA00022723"/>
    </source>
</evidence>
<comment type="subcellular location">
    <subcellularLocation>
        <location evidence="1">Nucleus</location>
    </subcellularLocation>
</comment>
<feature type="domain" description="C2H2-type" evidence="10">
    <location>
        <begin position="426"/>
        <end position="453"/>
    </location>
</feature>
<dbReference type="Pfam" id="PF01352">
    <property type="entry name" value="KRAB"/>
    <property type="match status" value="1"/>
</dbReference>
<feature type="domain" description="C2H2-type" evidence="10">
    <location>
        <begin position="332"/>
        <end position="373"/>
    </location>
</feature>
<dbReference type="Proteomes" id="UP000823872">
    <property type="component" value="Chromosome D4"/>
</dbReference>
<evidence type="ECO:0000259" key="11">
    <source>
        <dbReference type="PROSITE" id="PS50805"/>
    </source>
</evidence>
<reference evidence="12 13" key="1">
    <citation type="submission" date="2021-02" db="EMBL/GenBank/DDBJ databases">
        <title>Safari Cat Assemblies.</title>
        <authorList>
            <person name="Bredemeyer K.R."/>
            <person name="Murphy W.J."/>
        </authorList>
    </citation>
    <scope>NUCLEOTIDE SEQUENCE [LARGE SCALE GENOMIC DNA]</scope>
</reference>
<dbReference type="SUPFAM" id="SSF57667">
    <property type="entry name" value="beta-beta-alpha zinc fingers"/>
    <property type="match status" value="9"/>
</dbReference>
<proteinExistence type="predicted"/>
<feature type="domain" description="C2H2-type" evidence="10">
    <location>
        <begin position="482"/>
        <end position="509"/>
    </location>
</feature>
<feature type="domain" description="C2H2-type" evidence="10">
    <location>
        <begin position="734"/>
        <end position="759"/>
    </location>
</feature>
<dbReference type="Pfam" id="PF00096">
    <property type="entry name" value="zf-C2H2"/>
    <property type="match status" value="11"/>
</dbReference>
<dbReference type="SUPFAM" id="SSF109640">
    <property type="entry name" value="KRAB domain (Kruppel-associated box)"/>
    <property type="match status" value="1"/>
</dbReference>
<gene>
    <name evidence="12" type="primary">ZNF782</name>
</gene>
<evidence type="ECO:0000259" key="10">
    <source>
        <dbReference type="PROSITE" id="PS50157"/>
    </source>
</evidence>
<feature type="domain" description="C2H2-type" evidence="10">
    <location>
        <begin position="454"/>
        <end position="481"/>
    </location>
</feature>
<feature type="domain" description="C2H2-type" evidence="10">
    <location>
        <begin position="678"/>
        <end position="705"/>
    </location>
</feature>
<evidence type="ECO:0000313" key="12">
    <source>
        <dbReference type="Ensembl" id="ENSFCTP00005009665.1"/>
    </source>
</evidence>
<dbReference type="InterPro" id="IPR001909">
    <property type="entry name" value="KRAB"/>
</dbReference>
<feature type="domain" description="C2H2-type" evidence="10">
    <location>
        <begin position="594"/>
        <end position="621"/>
    </location>
</feature>
<feature type="region of interest" description="Disordered" evidence="9">
    <location>
        <begin position="1"/>
        <end position="23"/>
    </location>
</feature>
<evidence type="ECO:0000256" key="5">
    <source>
        <dbReference type="ARBA" id="ARBA00022833"/>
    </source>
</evidence>
<dbReference type="InterPro" id="IPR036051">
    <property type="entry name" value="KRAB_dom_sf"/>
</dbReference>
<evidence type="ECO:0000256" key="1">
    <source>
        <dbReference type="ARBA" id="ARBA00004123"/>
    </source>
</evidence>
<dbReference type="Gene3D" id="3.30.160.60">
    <property type="entry name" value="Classic Zinc Finger"/>
    <property type="match status" value="14"/>
</dbReference>
<dbReference type="Ensembl" id="ENSFCTT00005014491.1">
    <property type="protein sequence ID" value="ENSFCTP00005009665.1"/>
    <property type="gene ID" value="ENSFCTG00005005253.1"/>
</dbReference>
<dbReference type="PANTHER" id="PTHR24381">
    <property type="entry name" value="ZINC FINGER PROTEIN"/>
    <property type="match status" value="1"/>
</dbReference>
<feature type="domain" description="KRAB" evidence="11">
    <location>
        <begin position="26"/>
        <end position="136"/>
    </location>
</feature>
<feature type="domain" description="C2H2-type" evidence="10">
    <location>
        <begin position="510"/>
        <end position="537"/>
    </location>
</feature>
<dbReference type="SMART" id="SM00349">
    <property type="entry name" value="KRAB"/>
    <property type="match status" value="1"/>
</dbReference>
<accession>A0ABI7WI65</accession>
<dbReference type="Gene3D" id="6.10.140.140">
    <property type="match status" value="1"/>
</dbReference>
<dbReference type="InterPro" id="IPR036236">
    <property type="entry name" value="Znf_C2H2_sf"/>
</dbReference>
<evidence type="ECO:0008006" key="14">
    <source>
        <dbReference type="Google" id="ProtNLM"/>
    </source>
</evidence>
<keyword evidence="6" id="KW-0238">DNA-binding</keyword>
<feature type="domain" description="C2H2-type" evidence="10">
    <location>
        <begin position="650"/>
        <end position="677"/>
    </location>
</feature>
<reference evidence="12" key="3">
    <citation type="submission" date="2025-09" db="UniProtKB">
        <authorList>
            <consortium name="Ensembl"/>
        </authorList>
    </citation>
    <scope>IDENTIFICATION</scope>
    <source>
        <strain evidence="12">breed Abyssinian</strain>
    </source>
</reference>
<evidence type="ECO:0000256" key="8">
    <source>
        <dbReference type="PROSITE-ProRule" id="PRU00042"/>
    </source>
</evidence>
<evidence type="ECO:0000256" key="4">
    <source>
        <dbReference type="ARBA" id="ARBA00022771"/>
    </source>
</evidence>
<evidence type="ECO:0000256" key="9">
    <source>
        <dbReference type="SAM" id="MobiDB-lite"/>
    </source>
</evidence>
<feature type="domain" description="C2H2-type" evidence="10">
    <location>
        <begin position="706"/>
        <end position="733"/>
    </location>
</feature>
<feature type="compositionally biased region" description="Polar residues" evidence="9">
    <location>
        <begin position="10"/>
        <end position="23"/>
    </location>
</feature>
<dbReference type="PROSITE" id="PS00028">
    <property type="entry name" value="ZINC_FINGER_C2H2_1"/>
    <property type="match status" value="11"/>
</dbReference>
<reference evidence="12" key="2">
    <citation type="submission" date="2025-08" db="UniProtKB">
        <authorList>
            <consortium name="Ensembl"/>
        </authorList>
    </citation>
    <scope>IDENTIFICATION</scope>
    <source>
        <strain evidence="12">breed Abyssinian</strain>
    </source>
</reference>
<keyword evidence="3" id="KW-0677">Repeat</keyword>
<dbReference type="PROSITE" id="PS50805">
    <property type="entry name" value="KRAB"/>
    <property type="match status" value="1"/>
</dbReference>
<feature type="domain" description="C2H2-type" evidence="10">
    <location>
        <begin position="566"/>
        <end position="593"/>
    </location>
</feature>
<name>A0ABI7WI65_FELCA</name>